<evidence type="ECO:0000256" key="2">
    <source>
        <dbReference type="ARBA" id="ARBA00022679"/>
    </source>
</evidence>
<dbReference type="Pfam" id="PF00155">
    <property type="entry name" value="Aminotran_1_2"/>
    <property type="match status" value="1"/>
</dbReference>
<comment type="cofactor">
    <cofactor evidence="1">
        <name>pyridoxal 5'-phosphate</name>
        <dbReference type="ChEBI" id="CHEBI:597326"/>
    </cofactor>
</comment>
<dbReference type="SUPFAM" id="SSF53383">
    <property type="entry name" value="PLP-dependent transferases"/>
    <property type="match status" value="1"/>
</dbReference>
<dbReference type="RefSeq" id="WP_049643116.1">
    <property type="nucleotide sequence ID" value="NZ_LFTY01000002.1"/>
</dbReference>
<dbReference type="Proteomes" id="UP000037178">
    <property type="component" value="Unassembled WGS sequence"/>
</dbReference>
<dbReference type="Gene3D" id="3.40.640.10">
    <property type="entry name" value="Type I PLP-dependent aspartate aminotransferase-like (Major domain)"/>
    <property type="match status" value="1"/>
</dbReference>
<dbReference type="GO" id="GO:0030170">
    <property type="term" value="F:pyridoxal phosphate binding"/>
    <property type="evidence" value="ECO:0007669"/>
    <property type="project" value="InterPro"/>
</dbReference>
<name>A0A0J9GUX9_9RHOB</name>
<dbReference type="OrthoDB" id="9807157at2"/>
<gene>
    <name evidence="4" type="ORF">AIOL_002346</name>
</gene>
<accession>A0A0J9GUX9</accession>
<dbReference type="EC" id="2.3.1.47" evidence="4"/>
<evidence type="ECO:0000259" key="3">
    <source>
        <dbReference type="Pfam" id="PF00155"/>
    </source>
</evidence>
<evidence type="ECO:0000313" key="4">
    <source>
        <dbReference type="EMBL" id="KMW57383.1"/>
    </source>
</evidence>
<dbReference type="InterPro" id="IPR015422">
    <property type="entry name" value="PyrdxlP-dep_Trfase_small"/>
</dbReference>
<protein>
    <submittedName>
        <fullName evidence="4">8-amino-7-oxononanoate synthase</fullName>
        <ecNumber evidence="4">2.3.1.47</ecNumber>
    </submittedName>
</protein>
<dbReference type="Gene3D" id="3.90.1150.10">
    <property type="entry name" value="Aspartate Aminotransferase, domain 1"/>
    <property type="match status" value="1"/>
</dbReference>
<dbReference type="PANTHER" id="PTHR13693">
    <property type="entry name" value="CLASS II AMINOTRANSFERASE/8-AMINO-7-OXONONANOATE SYNTHASE"/>
    <property type="match status" value="1"/>
</dbReference>
<feature type="domain" description="Aminotransferase class I/classII large" evidence="3">
    <location>
        <begin position="53"/>
        <end position="393"/>
    </location>
</feature>
<reference evidence="4 5" key="1">
    <citation type="submission" date="2015-06" db="EMBL/GenBank/DDBJ databases">
        <title>Draft genome sequence of an Alphaproteobacteria species associated to the Mediterranean sponge Oscarella lobularis.</title>
        <authorList>
            <person name="Jourda C."/>
            <person name="Santini S."/>
            <person name="Claverie J.-M."/>
        </authorList>
    </citation>
    <scope>NUCLEOTIDE SEQUENCE [LARGE SCALE GENOMIC DNA]</scope>
    <source>
        <strain evidence="4">IGS</strain>
    </source>
</reference>
<comment type="caution">
    <text evidence="4">The sequence shown here is derived from an EMBL/GenBank/DDBJ whole genome shotgun (WGS) entry which is preliminary data.</text>
</comment>
<evidence type="ECO:0000256" key="1">
    <source>
        <dbReference type="ARBA" id="ARBA00001933"/>
    </source>
</evidence>
<dbReference type="InterPro" id="IPR004839">
    <property type="entry name" value="Aminotransferase_I/II_large"/>
</dbReference>
<dbReference type="GO" id="GO:0008710">
    <property type="term" value="F:8-amino-7-oxononanoate synthase activity"/>
    <property type="evidence" value="ECO:0007669"/>
    <property type="project" value="UniProtKB-EC"/>
</dbReference>
<dbReference type="AlphaFoldDB" id="A0A0J9GUX9"/>
<organism evidence="4 5">
    <name type="scientific">Candidatus Rhodobacter oscarellae</name>
    <dbReference type="NCBI Taxonomy" id="1675527"/>
    <lineage>
        <taxon>Bacteria</taxon>
        <taxon>Pseudomonadati</taxon>
        <taxon>Pseudomonadota</taxon>
        <taxon>Alphaproteobacteria</taxon>
        <taxon>Rhodobacterales</taxon>
        <taxon>Rhodobacter group</taxon>
        <taxon>Rhodobacter</taxon>
    </lineage>
</organism>
<keyword evidence="2 4" id="KW-0808">Transferase</keyword>
<keyword evidence="5" id="KW-1185">Reference proteome</keyword>
<dbReference type="STRING" id="1675527.AIOL_002346"/>
<proteinExistence type="predicted"/>
<dbReference type="InterPro" id="IPR015424">
    <property type="entry name" value="PyrdxlP-dep_Trfase"/>
</dbReference>
<sequence length="412" mass="44749">MKDRVKPERPSFSAVAERRFRLAGKSIIEKGHPYFVPVDKLEQKFASDPDGYLSLAHYDYLGLSRNPHVLAAGHAAIDAMGSGAGASRLVGGERSTHQALERDMAEFLGAGDVLAMISGYLTNVSLINHLLGPRDLVLIDELAHNSILLGAKSGRFHCEMFAHNDLDDLEQRLTENRDQYRHVLVVVEGLYSMDGDIPDLPRLVAMKEAHDAWLLVDEAHSYGVLGATGRGLCEHFDIDPSRVELSVGTLSKSFVSSGGFICASKDIISWLRFTLPGFVYSVGLSPTTVATAHAALNVLRDEPERVSRLKQKSRLFLDASVAAGLNPGDAIGEAVVPLMFNSPEQTMMVSQTLLEAGIYAPPIVQVGVPKDQPRIRFFFSAEHRDQDILRAVDIAAAAASGSLPVQIASADR</sequence>
<dbReference type="EMBL" id="LFTY01000002">
    <property type="protein sequence ID" value="KMW57383.1"/>
    <property type="molecule type" value="Genomic_DNA"/>
</dbReference>
<dbReference type="InterPro" id="IPR050087">
    <property type="entry name" value="AON_synthase_class-II"/>
</dbReference>
<dbReference type="InterPro" id="IPR015421">
    <property type="entry name" value="PyrdxlP-dep_Trfase_major"/>
</dbReference>
<dbReference type="PANTHER" id="PTHR13693:SF3">
    <property type="entry name" value="LD36009P"/>
    <property type="match status" value="1"/>
</dbReference>
<keyword evidence="4" id="KW-0012">Acyltransferase</keyword>
<dbReference type="PATRIC" id="fig|1675527.3.peg.2460"/>
<evidence type="ECO:0000313" key="5">
    <source>
        <dbReference type="Proteomes" id="UP000037178"/>
    </source>
</evidence>